<proteinExistence type="predicted"/>
<organism evidence="1 2">
    <name type="scientific">Catenulispora acidiphila (strain DSM 44928 / JCM 14897 / NBRC 102108 / NRRL B-24433 / ID139908)</name>
    <dbReference type="NCBI Taxonomy" id="479433"/>
    <lineage>
        <taxon>Bacteria</taxon>
        <taxon>Bacillati</taxon>
        <taxon>Actinomycetota</taxon>
        <taxon>Actinomycetes</taxon>
        <taxon>Catenulisporales</taxon>
        <taxon>Catenulisporaceae</taxon>
        <taxon>Catenulispora</taxon>
    </lineage>
</organism>
<gene>
    <name evidence="1" type="ordered locus">Caci_0894</name>
</gene>
<dbReference type="Proteomes" id="UP000000851">
    <property type="component" value="Chromosome"/>
</dbReference>
<dbReference type="HOGENOM" id="CLU_111149_0_0_11"/>
<dbReference type="AlphaFoldDB" id="C7Q2I5"/>
<dbReference type="EMBL" id="CP001700">
    <property type="protein sequence ID" value="ACU69827.1"/>
    <property type="molecule type" value="Genomic_DNA"/>
</dbReference>
<keyword evidence="2" id="KW-1185">Reference proteome</keyword>
<accession>C7Q2I5</accession>
<evidence type="ECO:0000313" key="1">
    <source>
        <dbReference type="EMBL" id="ACU69827.1"/>
    </source>
</evidence>
<dbReference type="InParanoid" id="C7Q2I5"/>
<dbReference type="OrthoDB" id="581789at2"/>
<protein>
    <submittedName>
        <fullName evidence="1">Uncharacterized protein</fullName>
    </submittedName>
</protein>
<name>C7Q2I5_CATAD</name>
<reference evidence="1 2" key="1">
    <citation type="journal article" date="2009" name="Stand. Genomic Sci.">
        <title>Complete genome sequence of Catenulispora acidiphila type strain (ID 139908).</title>
        <authorList>
            <person name="Copeland A."/>
            <person name="Lapidus A."/>
            <person name="Glavina Del Rio T."/>
            <person name="Nolan M."/>
            <person name="Lucas S."/>
            <person name="Chen F."/>
            <person name="Tice H."/>
            <person name="Cheng J.F."/>
            <person name="Bruce D."/>
            <person name="Goodwin L."/>
            <person name="Pitluck S."/>
            <person name="Mikhailova N."/>
            <person name="Pati A."/>
            <person name="Ivanova N."/>
            <person name="Mavromatis K."/>
            <person name="Chen A."/>
            <person name="Palaniappan K."/>
            <person name="Chain P."/>
            <person name="Land M."/>
            <person name="Hauser L."/>
            <person name="Chang Y.J."/>
            <person name="Jeffries C.D."/>
            <person name="Chertkov O."/>
            <person name="Brettin T."/>
            <person name="Detter J.C."/>
            <person name="Han C."/>
            <person name="Ali Z."/>
            <person name="Tindall B.J."/>
            <person name="Goker M."/>
            <person name="Bristow J."/>
            <person name="Eisen J.A."/>
            <person name="Markowitz V."/>
            <person name="Hugenholtz P."/>
            <person name="Kyrpides N.C."/>
            <person name="Klenk H.P."/>
        </authorList>
    </citation>
    <scope>NUCLEOTIDE SEQUENCE [LARGE SCALE GENOMIC DNA]</scope>
    <source>
        <strain evidence="2">DSM 44928 / JCM 14897 / NBRC 102108 / NRRL B-24433 / ID139908</strain>
    </source>
</reference>
<evidence type="ECO:0000313" key="2">
    <source>
        <dbReference type="Proteomes" id="UP000000851"/>
    </source>
</evidence>
<dbReference type="RefSeq" id="WP_012785122.1">
    <property type="nucleotide sequence ID" value="NC_013131.1"/>
</dbReference>
<sequence length="200" mass="21406">MATLRAVVEIGPEAVEGAAWPVEFADNYRWETLNASTTPETIGTVMAALAEWCRPEDAEPDATPTATEALHWIAEADYLVIRAGIQLTDTTTGTTVNPGCCADLEDWRAWPHTWLGHDPTACIEQAADGLLIHQEKTSQNPVKLPTGTLPALLADLREDLIAFLAAAQTWITTTTADPDLAAAVIATIDRHAAITAPLAD</sequence>
<dbReference type="KEGG" id="cai:Caci_0894"/>